<comment type="caution">
    <text evidence="1">The sequence shown here is derived from an EMBL/GenBank/DDBJ whole genome shotgun (WGS) entry which is preliminary data.</text>
</comment>
<protein>
    <submittedName>
        <fullName evidence="1">Uncharacterized protein</fullName>
    </submittedName>
</protein>
<name>A0A252CF20_9LACT</name>
<organism evidence="1 2">
    <name type="scientific">Lactococcus petauri</name>
    <dbReference type="NCBI Taxonomy" id="1940789"/>
    <lineage>
        <taxon>Bacteria</taxon>
        <taxon>Bacillati</taxon>
        <taxon>Bacillota</taxon>
        <taxon>Bacilli</taxon>
        <taxon>Lactobacillales</taxon>
        <taxon>Streptococcaceae</taxon>
        <taxon>Lactococcus</taxon>
    </lineage>
</organism>
<gene>
    <name evidence="1" type="ORF">BZZ03_00080</name>
</gene>
<dbReference type="Proteomes" id="UP000194606">
    <property type="component" value="Unassembled WGS sequence"/>
</dbReference>
<dbReference type="EMBL" id="MUIZ01000001">
    <property type="protein sequence ID" value="OUK05154.1"/>
    <property type="molecule type" value="Genomic_DNA"/>
</dbReference>
<evidence type="ECO:0000313" key="2">
    <source>
        <dbReference type="Proteomes" id="UP000194606"/>
    </source>
</evidence>
<dbReference type="RefSeq" id="WP_086581840.1">
    <property type="nucleotide sequence ID" value="NZ_MUIZ01000001.1"/>
</dbReference>
<proteinExistence type="predicted"/>
<evidence type="ECO:0000313" key="1">
    <source>
        <dbReference type="EMBL" id="OUK05154.1"/>
    </source>
</evidence>
<sequence length="293" mass="33910">MTEKQQLIIDLFLNKIQKNILGYSERVQNVLNSFDYQEKLEFQFSKESKMYPIFVKMFKNDSLEAFQDYQFSVFSQRPNPEYDFLDYGVQEIVGQLIEDDKAKESEEVYQKLLARMTGKTDAKEVDVINLTVAQIMKKAKSEIEKAQSFGSKLYKNFGEYSWDGNLSQNLMIGQIMDNKSTLTNIANKLEKAYWMYGRTSALEIKARTKVASIISFIQGLVSQFNRLFKTAQAVNRRTLVEREDLIEAMLDLNVPIHQLELVEYNVCSGKYNEKKNLLCSKPTLTLIKGQKIA</sequence>
<dbReference type="AlphaFoldDB" id="A0A252CF20"/>
<reference evidence="1 2" key="1">
    <citation type="submission" date="2017-02" db="EMBL/GenBank/DDBJ databases">
        <authorList>
            <person name="Peterson S.W."/>
        </authorList>
    </citation>
    <scope>NUCLEOTIDE SEQUENCE [LARGE SCALE GENOMIC DNA]</scope>
    <source>
        <strain evidence="1">159469</strain>
    </source>
</reference>
<accession>A0A252CF20</accession>